<dbReference type="Gene3D" id="3.40.50.850">
    <property type="entry name" value="Isochorismatase-like"/>
    <property type="match status" value="1"/>
</dbReference>
<evidence type="ECO:0000313" key="4">
    <source>
        <dbReference type="Proteomes" id="UP000267081"/>
    </source>
</evidence>
<organism evidence="3 4">
    <name type="scientific">Amycolatopsis eburnea</name>
    <dbReference type="NCBI Taxonomy" id="2267691"/>
    <lineage>
        <taxon>Bacteria</taxon>
        <taxon>Bacillati</taxon>
        <taxon>Actinomycetota</taxon>
        <taxon>Actinomycetes</taxon>
        <taxon>Pseudonocardiales</taxon>
        <taxon>Pseudonocardiaceae</taxon>
        <taxon>Amycolatopsis</taxon>
    </lineage>
</organism>
<dbReference type="EMBL" id="RSEC01000059">
    <property type="protein sequence ID" value="RSD11718.1"/>
    <property type="molecule type" value="Genomic_DNA"/>
</dbReference>
<dbReference type="RefSeq" id="WP_125313943.1">
    <property type="nucleotide sequence ID" value="NZ_RSEC01000059.1"/>
</dbReference>
<dbReference type="GO" id="GO:0016787">
    <property type="term" value="F:hydrolase activity"/>
    <property type="evidence" value="ECO:0007669"/>
    <property type="project" value="UniProtKB-KW"/>
</dbReference>
<dbReference type="InterPro" id="IPR050272">
    <property type="entry name" value="Isochorismatase-like_hydrls"/>
</dbReference>
<dbReference type="OrthoDB" id="7500697at2"/>
<evidence type="ECO:0000256" key="1">
    <source>
        <dbReference type="ARBA" id="ARBA00022801"/>
    </source>
</evidence>
<sequence length="212" mass="22000">MSSAESVEAAMARLLAGLGSGRRHGPGRRPAVVVVDLQRHFVDADPGASPTVAATAELLDHARRTGIPVFLVRIGFDDLADVDPAWAARFDLSPLLRGAPGTELDPRIGPRDGDVVVDKRHASAFAGTDLAARLSEADVDTVLLCGMTTSGCVRATAVDAASLGLRVEIVRQCVADPRPLSGPVALADLADRYADVISIGEAVSLVRAGHLG</sequence>
<dbReference type="Pfam" id="PF00857">
    <property type="entry name" value="Isochorismatase"/>
    <property type="match status" value="1"/>
</dbReference>
<name>A0A427T168_9PSEU</name>
<dbReference type="AlphaFoldDB" id="A0A427T168"/>
<feature type="domain" description="Isochorismatase-like" evidence="2">
    <location>
        <begin position="31"/>
        <end position="199"/>
    </location>
</feature>
<dbReference type="CDD" id="cd00431">
    <property type="entry name" value="cysteine_hydrolases"/>
    <property type="match status" value="1"/>
</dbReference>
<reference evidence="3 4" key="1">
    <citation type="submission" date="2018-12" db="EMBL/GenBank/DDBJ databases">
        <title>Amycolatopsis eburnea sp. nov. actinomycete associate with arbuscular mycorrhiza fungal spore.</title>
        <authorList>
            <person name="Lumyong S."/>
            <person name="Chaiya L."/>
        </authorList>
    </citation>
    <scope>NUCLEOTIDE SEQUENCE [LARGE SCALE GENOMIC DNA]</scope>
    <source>
        <strain evidence="3 4">GLM-1</strain>
    </source>
</reference>
<evidence type="ECO:0000259" key="2">
    <source>
        <dbReference type="Pfam" id="PF00857"/>
    </source>
</evidence>
<dbReference type="InterPro" id="IPR000868">
    <property type="entry name" value="Isochorismatase-like_dom"/>
</dbReference>
<gene>
    <name evidence="3" type="ORF">EIY87_33660</name>
</gene>
<proteinExistence type="predicted"/>
<dbReference type="PANTHER" id="PTHR43540">
    <property type="entry name" value="PEROXYUREIDOACRYLATE/UREIDOACRYLATE AMIDOHYDROLASE-RELATED"/>
    <property type="match status" value="1"/>
</dbReference>
<comment type="caution">
    <text evidence="3">The sequence shown here is derived from an EMBL/GenBank/DDBJ whole genome shotgun (WGS) entry which is preliminary data.</text>
</comment>
<dbReference type="PANTHER" id="PTHR43540:SF1">
    <property type="entry name" value="ISOCHORISMATASE HYDROLASE"/>
    <property type="match status" value="1"/>
</dbReference>
<accession>A0A427T168</accession>
<dbReference type="SUPFAM" id="SSF52499">
    <property type="entry name" value="Isochorismatase-like hydrolases"/>
    <property type="match status" value="1"/>
</dbReference>
<dbReference type="Proteomes" id="UP000267081">
    <property type="component" value="Unassembled WGS sequence"/>
</dbReference>
<evidence type="ECO:0000313" key="3">
    <source>
        <dbReference type="EMBL" id="RSD11718.1"/>
    </source>
</evidence>
<keyword evidence="1 3" id="KW-0378">Hydrolase</keyword>
<keyword evidence="4" id="KW-1185">Reference proteome</keyword>
<dbReference type="InterPro" id="IPR036380">
    <property type="entry name" value="Isochorismatase-like_sf"/>
</dbReference>
<protein>
    <submittedName>
        <fullName evidence="3">Cysteine hydrolase</fullName>
    </submittedName>
</protein>